<gene>
    <name evidence="2" type="ORF">N479_25515</name>
</gene>
<evidence type="ECO:0000313" key="3">
    <source>
        <dbReference type="Proteomes" id="UP000033434"/>
    </source>
</evidence>
<dbReference type="AlphaFoldDB" id="A0A0F6AID6"/>
<accession>A0A0F6AID6</accession>
<organism evidence="2 3">
    <name type="scientific">Pseudoalteromonas luteoviolacea S4054</name>
    <dbReference type="NCBI Taxonomy" id="1129367"/>
    <lineage>
        <taxon>Bacteria</taxon>
        <taxon>Pseudomonadati</taxon>
        <taxon>Pseudomonadota</taxon>
        <taxon>Gammaproteobacteria</taxon>
        <taxon>Alteromonadales</taxon>
        <taxon>Pseudoalteromonadaceae</taxon>
        <taxon>Pseudoalteromonas</taxon>
    </lineage>
</organism>
<proteinExistence type="predicted"/>
<keyword evidence="1" id="KW-0812">Transmembrane</keyword>
<evidence type="ECO:0000313" key="2">
    <source>
        <dbReference type="EMBL" id="KKE85626.1"/>
    </source>
</evidence>
<feature type="transmembrane region" description="Helical" evidence="1">
    <location>
        <begin position="12"/>
        <end position="28"/>
    </location>
</feature>
<dbReference type="PATRIC" id="fig|1129367.4.peg.313"/>
<evidence type="ECO:0000256" key="1">
    <source>
        <dbReference type="SAM" id="Phobius"/>
    </source>
</evidence>
<sequence length="40" mass="4463">MELETAEIKGNFMQFVLVLLFGPFGLFYQEPNGAGTNIIL</sequence>
<name>A0A0F6AID6_9GAMM</name>
<dbReference type="Proteomes" id="UP000033434">
    <property type="component" value="Unassembled WGS sequence"/>
</dbReference>
<keyword evidence="1" id="KW-1133">Transmembrane helix</keyword>
<dbReference type="EMBL" id="AUXW01000022">
    <property type="protein sequence ID" value="KKE85626.1"/>
    <property type="molecule type" value="Genomic_DNA"/>
</dbReference>
<reference evidence="2 3" key="1">
    <citation type="journal article" date="2015" name="BMC Genomics">
        <title>Genome mining reveals unlocked bioactive potential of marine Gram-negative bacteria.</title>
        <authorList>
            <person name="Machado H."/>
            <person name="Sonnenschein E.C."/>
            <person name="Melchiorsen J."/>
            <person name="Gram L."/>
        </authorList>
    </citation>
    <scope>NUCLEOTIDE SEQUENCE [LARGE SCALE GENOMIC DNA]</scope>
    <source>
        <strain evidence="2 3">S4054</strain>
    </source>
</reference>
<protein>
    <submittedName>
        <fullName evidence="2">Uncharacterized protein</fullName>
    </submittedName>
</protein>
<comment type="caution">
    <text evidence="2">The sequence shown here is derived from an EMBL/GenBank/DDBJ whole genome shotgun (WGS) entry which is preliminary data.</text>
</comment>
<keyword evidence="1" id="KW-0472">Membrane</keyword>